<sequence>MSERFWEVMCSVIPLWGILFGLNVVLLVFVGLSLFLTSPEPGTSQIMVINVVLITGFLVTLGYTIRRCRSGEF</sequence>
<evidence type="ECO:0000313" key="2">
    <source>
        <dbReference type="EMBL" id="MCU4743004.1"/>
    </source>
</evidence>
<dbReference type="RefSeq" id="WP_338004822.1">
    <property type="nucleotide sequence ID" value="NZ_JAOPKA010000012.1"/>
</dbReference>
<gene>
    <name evidence="3" type="ORF">OB955_13750</name>
    <name evidence="2" type="ORF">OB960_16585</name>
</gene>
<dbReference type="AlphaFoldDB" id="A0AAP2Z0I0"/>
<evidence type="ECO:0000313" key="5">
    <source>
        <dbReference type="Proteomes" id="UP001321018"/>
    </source>
</evidence>
<comment type="caution">
    <text evidence="2">The sequence shown here is derived from an EMBL/GenBank/DDBJ whole genome shotgun (WGS) entry which is preliminary data.</text>
</comment>
<organism evidence="2 5">
    <name type="scientific">Natronoglomus mannanivorans</name>
    <dbReference type="NCBI Taxonomy" id="2979990"/>
    <lineage>
        <taxon>Archaea</taxon>
        <taxon>Methanobacteriati</taxon>
        <taxon>Methanobacteriota</taxon>
        <taxon>Stenosarchaea group</taxon>
        <taxon>Halobacteria</taxon>
        <taxon>Halobacteriales</taxon>
        <taxon>Natrialbaceae</taxon>
        <taxon>Natronoglomus</taxon>
    </lineage>
</organism>
<evidence type="ECO:0000313" key="3">
    <source>
        <dbReference type="EMBL" id="MCU4973797.1"/>
    </source>
</evidence>
<keyword evidence="1" id="KW-0812">Transmembrane</keyword>
<dbReference type="EMBL" id="JAOPKB010000008">
    <property type="protein sequence ID" value="MCU4973797.1"/>
    <property type="molecule type" value="Genomic_DNA"/>
</dbReference>
<keyword evidence="1" id="KW-1133">Transmembrane helix</keyword>
<name>A0AAP2Z0I0_9EURY</name>
<evidence type="ECO:0000256" key="1">
    <source>
        <dbReference type="SAM" id="Phobius"/>
    </source>
</evidence>
<accession>A0AAP2Z0I0</accession>
<keyword evidence="4" id="KW-1185">Reference proteome</keyword>
<proteinExistence type="predicted"/>
<dbReference type="Proteomes" id="UP001321018">
    <property type="component" value="Unassembled WGS sequence"/>
</dbReference>
<protein>
    <submittedName>
        <fullName evidence="2">Uncharacterized protein</fullName>
    </submittedName>
</protein>
<dbReference type="EMBL" id="JAOPKA010000012">
    <property type="protein sequence ID" value="MCU4743004.1"/>
    <property type="molecule type" value="Genomic_DNA"/>
</dbReference>
<feature type="transmembrane region" description="Helical" evidence="1">
    <location>
        <begin position="12"/>
        <end position="34"/>
    </location>
</feature>
<keyword evidence="1" id="KW-0472">Membrane</keyword>
<reference evidence="2 4" key="1">
    <citation type="submission" date="2022-09" db="EMBL/GenBank/DDBJ databases">
        <title>Enrichment on poylsaccharides allowed isolation of novel metabolic and taxonomic groups of Haloarchaea.</title>
        <authorList>
            <person name="Sorokin D.Y."/>
            <person name="Elcheninov A.G."/>
            <person name="Khizhniak T.V."/>
            <person name="Kolganova T.V."/>
            <person name="Kublanov I.V."/>
        </authorList>
    </citation>
    <scope>NUCLEOTIDE SEQUENCE</scope>
    <source>
        <strain evidence="3 4">AArc-m2/3/4</strain>
        <strain evidence="2">AArc-xg1-1</strain>
    </source>
</reference>
<feature type="transmembrane region" description="Helical" evidence="1">
    <location>
        <begin position="46"/>
        <end position="65"/>
    </location>
</feature>
<evidence type="ECO:0000313" key="4">
    <source>
        <dbReference type="Proteomes" id="UP001320972"/>
    </source>
</evidence>
<dbReference type="Proteomes" id="UP001320972">
    <property type="component" value="Unassembled WGS sequence"/>
</dbReference>